<name>A0A8S5Q1T2_9CAUD</name>
<accession>A0A8S5Q1T2</accession>
<evidence type="ECO:0000313" key="1">
    <source>
        <dbReference type="EMBL" id="DAE12699.1"/>
    </source>
</evidence>
<dbReference type="EMBL" id="BK015555">
    <property type="protein sequence ID" value="DAE12699.1"/>
    <property type="molecule type" value="Genomic_DNA"/>
</dbReference>
<protein>
    <submittedName>
        <fullName evidence="1">Uncharacterized protein</fullName>
    </submittedName>
</protein>
<organism evidence="1">
    <name type="scientific">Siphoviridae sp. ctOCb13</name>
    <dbReference type="NCBI Taxonomy" id="2825477"/>
    <lineage>
        <taxon>Viruses</taxon>
        <taxon>Duplodnaviria</taxon>
        <taxon>Heunggongvirae</taxon>
        <taxon>Uroviricota</taxon>
        <taxon>Caudoviricetes</taxon>
    </lineage>
</organism>
<reference evidence="1" key="1">
    <citation type="journal article" date="2021" name="Proc. Natl. Acad. Sci. U.S.A.">
        <title>A Catalog of Tens of Thousands of Viruses from Human Metagenomes Reveals Hidden Associations with Chronic Diseases.</title>
        <authorList>
            <person name="Tisza M.J."/>
            <person name="Buck C.B."/>
        </authorList>
    </citation>
    <scope>NUCLEOTIDE SEQUENCE</scope>
    <source>
        <strain evidence="1">CtOCb13</strain>
    </source>
</reference>
<proteinExistence type="predicted"/>
<sequence>MYLFNTKPNTPNPLTTLPSFTYLLNLKPWNIILNLPKSANLL</sequence>